<accession>A0A8S2A272</accession>
<comment type="subcellular location">
    <subcellularLocation>
        <location evidence="1">Nucleus</location>
    </subcellularLocation>
</comment>
<evidence type="ECO:0000313" key="15">
    <source>
        <dbReference type="Proteomes" id="UP000682877"/>
    </source>
</evidence>
<evidence type="ECO:0000256" key="2">
    <source>
        <dbReference type="ARBA" id="ARBA00005694"/>
    </source>
</evidence>
<keyword evidence="9" id="KW-0804">Transcription</keyword>
<dbReference type="SUPFAM" id="SSF57716">
    <property type="entry name" value="Glucocorticoid receptor-like (DNA-binding domain)"/>
    <property type="match status" value="1"/>
</dbReference>
<evidence type="ECO:0000256" key="10">
    <source>
        <dbReference type="ARBA" id="ARBA00023242"/>
    </source>
</evidence>
<feature type="domain" description="GATA-type" evidence="13">
    <location>
        <begin position="212"/>
        <end position="244"/>
    </location>
</feature>
<keyword evidence="5" id="KW-0862">Zinc</keyword>
<evidence type="ECO:0000256" key="6">
    <source>
        <dbReference type="ARBA" id="ARBA00023015"/>
    </source>
</evidence>
<proteinExistence type="inferred from homology"/>
<dbReference type="PANTHER" id="PTHR45658:SF154">
    <property type="entry name" value="GATA TRANSCRIPTION FACTOR 10-RELATED"/>
    <property type="match status" value="1"/>
</dbReference>
<dbReference type="GO" id="GO:0030154">
    <property type="term" value="P:cell differentiation"/>
    <property type="evidence" value="ECO:0007669"/>
    <property type="project" value="TreeGrafter"/>
</dbReference>
<evidence type="ECO:0000256" key="1">
    <source>
        <dbReference type="ARBA" id="ARBA00004123"/>
    </source>
</evidence>
<keyword evidence="4 11" id="KW-0863">Zinc-finger</keyword>
<sequence>MSNGSWLPEEDFKGLSDNFFDNLIDPNDDFSLEDIETADDEGDWDAGFQNLVPPPLDVLTSLSSEFSCNGQRVPVQKPVPSLKQSCSSEAFTVDNSPADVKVPKLFQSSSPVSVLESTNGSVSSLNLHRALKLAFPVKGIRNKRKRPTLLRVTFLQAFGFEMSQQFAPDESESEINLSSEISANKKRKRNKSHPIHQVHNSPKPFNSGGRVQKCTHCETTNTPQWREGPSGPKTLCNACGVRFRSGRLVPEYRPASSPTFIPTVHSNMHRKIIQMRSKDEGQFDTRKIRAMTSRAETKPGLCNFGRPMSLVNEKQNCPGSNLVFEKGTNLPASVPGHGQPERITGLLPNPFG</sequence>
<evidence type="ECO:0000256" key="3">
    <source>
        <dbReference type="ARBA" id="ARBA00022723"/>
    </source>
</evidence>
<keyword evidence="10" id="KW-0539">Nucleus</keyword>
<gene>
    <name evidence="14" type="ORF">AARE701A_LOCUS9970</name>
</gene>
<evidence type="ECO:0000256" key="11">
    <source>
        <dbReference type="PROSITE-ProRule" id="PRU00094"/>
    </source>
</evidence>
<evidence type="ECO:0000256" key="9">
    <source>
        <dbReference type="ARBA" id="ARBA00023163"/>
    </source>
</evidence>
<dbReference type="PROSITE" id="PS00344">
    <property type="entry name" value="GATA_ZN_FINGER_1"/>
    <property type="match status" value="1"/>
</dbReference>
<evidence type="ECO:0000313" key="14">
    <source>
        <dbReference type="EMBL" id="CAE6017667.1"/>
    </source>
</evidence>
<dbReference type="GO" id="GO:0006355">
    <property type="term" value="P:regulation of DNA-templated transcription"/>
    <property type="evidence" value="ECO:0007669"/>
    <property type="project" value="InterPro"/>
</dbReference>
<evidence type="ECO:0000256" key="8">
    <source>
        <dbReference type="ARBA" id="ARBA00023159"/>
    </source>
</evidence>
<dbReference type="Gene3D" id="3.30.50.10">
    <property type="entry name" value="Erythroid Transcription Factor GATA-1, subunit A"/>
    <property type="match status" value="1"/>
</dbReference>
<keyword evidence="8" id="KW-0010">Activator</keyword>
<feature type="region of interest" description="Disordered" evidence="12">
    <location>
        <begin position="181"/>
        <end position="210"/>
    </location>
</feature>
<evidence type="ECO:0000256" key="7">
    <source>
        <dbReference type="ARBA" id="ARBA00023125"/>
    </source>
</evidence>
<dbReference type="GO" id="GO:0005634">
    <property type="term" value="C:nucleus"/>
    <property type="evidence" value="ECO:0007669"/>
    <property type="project" value="UniProtKB-SubCell"/>
</dbReference>
<keyword evidence="15" id="KW-1185">Reference proteome</keyword>
<dbReference type="SMART" id="SM00401">
    <property type="entry name" value="ZnF_GATA"/>
    <property type="match status" value="1"/>
</dbReference>
<keyword evidence="3" id="KW-0479">Metal-binding</keyword>
<evidence type="ECO:0000256" key="5">
    <source>
        <dbReference type="ARBA" id="ARBA00022833"/>
    </source>
</evidence>
<dbReference type="PROSITE" id="PS50114">
    <property type="entry name" value="GATA_ZN_FINGER_2"/>
    <property type="match status" value="1"/>
</dbReference>
<protein>
    <recommendedName>
        <fullName evidence="13">GATA-type domain-containing protein</fullName>
    </recommendedName>
</protein>
<organism evidence="14 15">
    <name type="scientific">Arabidopsis arenosa</name>
    <name type="common">Sand rock-cress</name>
    <name type="synonym">Cardaminopsis arenosa</name>
    <dbReference type="NCBI Taxonomy" id="38785"/>
    <lineage>
        <taxon>Eukaryota</taxon>
        <taxon>Viridiplantae</taxon>
        <taxon>Streptophyta</taxon>
        <taxon>Embryophyta</taxon>
        <taxon>Tracheophyta</taxon>
        <taxon>Spermatophyta</taxon>
        <taxon>Magnoliopsida</taxon>
        <taxon>eudicotyledons</taxon>
        <taxon>Gunneridae</taxon>
        <taxon>Pentapetalae</taxon>
        <taxon>rosids</taxon>
        <taxon>malvids</taxon>
        <taxon>Brassicales</taxon>
        <taxon>Brassicaceae</taxon>
        <taxon>Camelineae</taxon>
        <taxon>Arabidopsis</taxon>
    </lineage>
</organism>
<dbReference type="Pfam" id="PF00320">
    <property type="entry name" value="GATA"/>
    <property type="match status" value="1"/>
</dbReference>
<dbReference type="InterPro" id="IPR051140">
    <property type="entry name" value="GATA_TF"/>
</dbReference>
<dbReference type="InterPro" id="IPR000679">
    <property type="entry name" value="Znf_GATA"/>
</dbReference>
<name>A0A8S2A272_ARAAE</name>
<evidence type="ECO:0000256" key="4">
    <source>
        <dbReference type="ARBA" id="ARBA00022771"/>
    </source>
</evidence>
<dbReference type="CDD" id="cd00202">
    <property type="entry name" value="ZnF_GATA"/>
    <property type="match status" value="1"/>
</dbReference>
<evidence type="ECO:0000259" key="13">
    <source>
        <dbReference type="PROSITE" id="PS50114"/>
    </source>
</evidence>
<keyword evidence="6" id="KW-0805">Transcription regulation</keyword>
<dbReference type="AlphaFoldDB" id="A0A8S2A272"/>
<dbReference type="PANTHER" id="PTHR45658">
    <property type="entry name" value="GATA TRANSCRIPTION FACTOR"/>
    <property type="match status" value="1"/>
</dbReference>
<dbReference type="Proteomes" id="UP000682877">
    <property type="component" value="Chromosome 4"/>
</dbReference>
<dbReference type="GO" id="GO:0008270">
    <property type="term" value="F:zinc ion binding"/>
    <property type="evidence" value="ECO:0007669"/>
    <property type="project" value="UniProtKB-KW"/>
</dbReference>
<dbReference type="GO" id="GO:0043565">
    <property type="term" value="F:sequence-specific DNA binding"/>
    <property type="evidence" value="ECO:0007669"/>
    <property type="project" value="InterPro"/>
</dbReference>
<reference evidence="14" key="1">
    <citation type="submission" date="2021-01" db="EMBL/GenBank/DDBJ databases">
        <authorList>
            <person name="Bezrukov I."/>
        </authorList>
    </citation>
    <scope>NUCLEOTIDE SEQUENCE</scope>
</reference>
<keyword evidence="7" id="KW-0238">DNA-binding</keyword>
<dbReference type="InterPro" id="IPR013088">
    <property type="entry name" value="Znf_NHR/GATA"/>
</dbReference>
<dbReference type="EMBL" id="LR999454">
    <property type="protein sequence ID" value="CAE6017667.1"/>
    <property type="molecule type" value="Genomic_DNA"/>
</dbReference>
<feature type="compositionally biased region" description="Basic residues" evidence="12">
    <location>
        <begin position="184"/>
        <end position="196"/>
    </location>
</feature>
<dbReference type="FunFam" id="3.30.50.10:FF:000018">
    <property type="entry name" value="GATA transcription factor"/>
    <property type="match status" value="1"/>
</dbReference>
<evidence type="ECO:0000256" key="12">
    <source>
        <dbReference type="SAM" id="MobiDB-lite"/>
    </source>
</evidence>
<comment type="similarity">
    <text evidence="2">Belongs to the type IV zinc-finger family. Class A subfamily.</text>
</comment>